<comment type="catalytic activity">
    <reaction evidence="1">
        <text>ATP + protein L-histidine = ADP + protein N-phospho-L-histidine.</text>
        <dbReference type="EC" id="2.7.13.3"/>
    </reaction>
</comment>
<dbReference type="Gene3D" id="3.30.565.10">
    <property type="entry name" value="Histidine kinase-like ATPase, C-terminal domain"/>
    <property type="match status" value="1"/>
</dbReference>
<dbReference type="CDD" id="cd00075">
    <property type="entry name" value="HATPase"/>
    <property type="match status" value="1"/>
</dbReference>
<name>A0A9E6SVG0_9ACTN</name>
<evidence type="ECO:0000256" key="1">
    <source>
        <dbReference type="ARBA" id="ARBA00000085"/>
    </source>
</evidence>
<evidence type="ECO:0000256" key="6">
    <source>
        <dbReference type="ARBA" id="ARBA00023012"/>
    </source>
</evidence>
<gene>
    <name evidence="8" type="ORF">GMI68_03540</name>
    <name evidence="9" type="ORF">J7S26_00495</name>
</gene>
<evidence type="ECO:0000259" key="7">
    <source>
        <dbReference type="PROSITE" id="PS50109"/>
    </source>
</evidence>
<dbReference type="InterPro" id="IPR005467">
    <property type="entry name" value="His_kinase_dom"/>
</dbReference>
<keyword evidence="4" id="KW-0808">Transferase</keyword>
<evidence type="ECO:0000256" key="5">
    <source>
        <dbReference type="ARBA" id="ARBA00022777"/>
    </source>
</evidence>
<organism evidence="9 11">
    <name type="scientific">Xiamenia xianingshaonis</name>
    <dbReference type="NCBI Taxonomy" id="2682776"/>
    <lineage>
        <taxon>Bacteria</taxon>
        <taxon>Bacillati</taxon>
        <taxon>Actinomycetota</taxon>
        <taxon>Coriobacteriia</taxon>
        <taxon>Eggerthellales</taxon>
        <taxon>Eggerthellaceae</taxon>
        <taxon>Xiamenia</taxon>
    </lineage>
</organism>
<dbReference type="InterPro" id="IPR036097">
    <property type="entry name" value="HisK_dim/P_sf"/>
</dbReference>
<evidence type="ECO:0000313" key="10">
    <source>
        <dbReference type="Proteomes" id="UP000636394"/>
    </source>
</evidence>
<dbReference type="Gene3D" id="1.10.287.130">
    <property type="match status" value="1"/>
</dbReference>
<dbReference type="PROSITE" id="PS50109">
    <property type="entry name" value="HIS_KIN"/>
    <property type="match status" value="1"/>
</dbReference>
<evidence type="ECO:0000256" key="2">
    <source>
        <dbReference type="ARBA" id="ARBA00004236"/>
    </source>
</evidence>
<dbReference type="AlphaFoldDB" id="A0A9E6SVG0"/>
<sequence length="326" mass="34433">MIACIIGIAAGACAVAFLYERELARMARFVRQRDRLSNQPLAVSLPGPGVVRVADAVNAEVDVARVERQAARQEQQAFQRDLAGFAHDIRTPLAGARGFVQLACDDLAAGEAAVERLGEAAAGAGAASAAGAAGEAADAGAADARAASVRRYLAAATRRLDDMNGLLDALYVYTQAIDPDRTLHLEPIALQPALAQVLVDRFADFEAQGRAVHLSFEDQSAEILADREALARIFSNVVENALRHGRGDVDIDQRGRELRFSNAVDPAVASVIDAGRLFERFYRADPSRTTPGAGLGLASAKSLADSMGLALAASVEPGRFTITLAW</sequence>
<dbReference type="Proteomes" id="UP000671910">
    <property type="component" value="Chromosome"/>
</dbReference>
<dbReference type="InterPro" id="IPR003594">
    <property type="entry name" value="HATPase_dom"/>
</dbReference>
<evidence type="ECO:0000256" key="4">
    <source>
        <dbReference type="ARBA" id="ARBA00022679"/>
    </source>
</evidence>
<dbReference type="SUPFAM" id="SSF55874">
    <property type="entry name" value="ATPase domain of HSP90 chaperone/DNA topoisomerase II/histidine kinase"/>
    <property type="match status" value="1"/>
</dbReference>
<evidence type="ECO:0000313" key="11">
    <source>
        <dbReference type="Proteomes" id="UP000671910"/>
    </source>
</evidence>
<accession>A0A9E6SVG0</accession>
<dbReference type="SUPFAM" id="SSF47384">
    <property type="entry name" value="Homodimeric domain of signal transducing histidine kinase"/>
    <property type="match status" value="1"/>
</dbReference>
<evidence type="ECO:0000313" key="9">
    <source>
        <dbReference type="EMBL" id="QTU85147.1"/>
    </source>
</evidence>
<dbReference type="Proteomes" id="UP000636394">
    <property type="component" value="Unassembled WGS sequence"/>
</dbReference>
<dbReference type="EMBL" id="WPCR01000004">
    <property type="protein sequence ID" value="NHM13853.1"/>
    <property type="molecule type" value="Genomic_DNA"/>
</dbReference>
<dbReference type="PANTHER" id="PTHR43711">
    <property type="entry name" value="TWO-COMPONENT HISTIDINE KINASE"/>
    <property type="match status" value="1"/>
</dbReference>
<dbReference type="GO" id="GO:0000155">
    <property type="term" value="F:phosphorelay sensor kinase activity"/>
    <property type="evidence" value="ECO:0007669"/>
    <property type="project" value="InterPro"/>
</dbReference>
<proteinExistence type="predicted"/>
<dbReference type="InterPro" id="IPR003661">
    <property type="entry name" value="HisK_dim/P_dom"/>
</dbReference>
<evidence type="ECO:0000256" key="3">
    <source>
        <dbReference type="ARBA" id="ARBA00012438"/>
    </source>
</evidence>
<protein>
    <recommendedName>
        <fullName evidence="3">histidine kinase</fullName>
        <ecNumber evidence="3">2.7.13.3</ecNumber>
    </recommendedName>
</protein>
<feature type="domain" description="Histidine kinase" evidence="7">
    <location>
        <begin position="84"/>
        <end position="326"/>
    </location>
</feature>
<evidence type="ECO:0000313" key="8">
    <source>
        <dbReference type="EMBL" id="NHM13853.1"/>
    </source>
</evidence>
<reference evidence="9" key="2">
    <citation type="submission" date="2021-04" db="EMBL/GenBank/DDBJ databases">
        <title>Novel species in family Eggerthellaceae.</title>
        <authorList>
            <person name="Zhang G."/>
        </authorList>
    </citation>
    <scope>NUCLEOTIDE SEQUENCE</scope>
    <source>
        <strain evidence="9">Zg-886</strain>
    </source>
</reference>
<dbReference type="GO" id="GO:0005886">
    <property type="term" value="C:plasma membrane"/>
    <property type="evidence" value="ECO:0007669"/>
    <property type="project" value="UniProtKB-SubCell"/>
</dbReference>
<keyword evidence="6" id="KW-0902">Two-component regulatory system</keyword>
<dbReference type="KEGG" id="ebz:J7S26_00495"/>
<dbReference type="EC" id="2.7.13.3" evidence="3"/>
<dbReference type="SMART" id="SM00387">
    <property type="entry name" value="HATPase_c"/>
    <property type="match status" value="1"/>
</dbReference>
<dbReference type="PANTHER" id="PTHR43711:SF1">
    <property type="entry name" value="HISTIDINE KINASE 1"/>
    <property type="match status" value="1"/>
</dbReference>
<dbReference type="EMBL" id="CP072829">
    <property type="protein sequence ID" value="QTU85147.1"/>
    <property type="molecule type" value="Genomic_DNA"/>
</dbReference>
<dbReference type="CDD" id="cd00082">
    <property type="entry name" value="HisKA"/>
    <property type="match status" value="1"/>
</dbReference>
<keyword evidence="10" id="KW-1185">Reference proteome</keyword>
<dbReference type="InterPro" id="IPR050736">
    <property type="entry name" value="Sensor_HK_Regulatory"/>
</dbReference>
<keyword evidence="5 9" id="KW-0418">Kinase</keyword>
<comment type="subcellular location">
    <subcellularLocation>
        <location evidence="2">Cell membrane</location>
    </subcellularLocation>
</comment>
<dbReference type="Pfam" id="PF02518">
    <property type="entry name" value="HATPase_c"/>
    <property type="match status" value="1"/>
</dbReference>
<dbReference type="InterPro" id="IPR036890">
    <property type="entry name" value="HATPase_C_sf"/>
</dbReference>
<reference evidence="8 10" key="1">
    <citation type="submission" date="2019-11" db="EMBL/GenBank/DDBJ databases">
        <title>Eggerthellaceae novel genus isolated from the rectal contents of marmort.</title>
        <authorList>
            <person name="Zhang G."/>
        </authorList>
    </citation>
    <scope>NUCLEOTIDE SEQUENCE [LARGE SCALE GENOMIC DNA]</scope>
    <source>
        <strain evidence="10">zg-886</strain>
        <strain evidence="8">Zg-886</strain>
    </source>
</reference>